<protein>
    <submittedName>
        <fullName evidence="2">Uncharacterized protein</fullName>
    </submittedName>
</protein>
<reference evidence="2" key="2">
    <citation type="submission" date="2021-04" db="EMBL/GenBank/DDBJ databases">
        <authorList>
            <person name="Podell S."/>
        </authorList>
    </citation>
    <scope>NUCLEOTIDE SEQUENCE</scope>
    <source>
        <strain evidence="2">Hildebrandi</strain>
    </source>
</reference>
<reference evidence="2" key="1">
    <citation type="journal article" date="2021" name="Sci. Rep.">
        <title>Diploid genomic architecture of Nitzschia inconspicua, an elite biomass production diatom.</title>
        <authorList>
            <person name="Oliver A."/>
            <person name="Podell S."/>
            <person name="Pinowska A."/>
            <person name="Traller J.C."/>
            <person name="Smith S.R."/>
            <person name="McClure R."/>
            <person name="Beliaev A."/>
            <person name="Bohutskyi P."/>
            <person name="Hill E.A."/>
            <person name="Rabines A."/>
            <person name="Zheng H."/>
            <person name="Allen L.Z."/>
            <person name="Kuo A."/>
            <person name="Grigoriev I.V."/>
            <person name="Allen A.E."/>
            <person name="Hazlebeck D."/>
            <person name="Allen E.E."/>
        </authorList>
    </citation>
    <scope>NUCLEOTIDE SEQUENCE</scope>
    <source>
        <strain evidence="2">Hildebrandi</strain>
    </source>
</reference>
<evidence type="ECO:0000256" key="1">
    <source>
        <dbReference type="SAM" id="MobiDB-lite"/>
    </source>
</evidence>
<dbReference type="AlphaFoldDB" id="A0A9K3L3P3"/>
<evidence type="ECO:0000313" key="2">
    <source>
        <dbReference type="EMBL" id="KAG7354288.1"/>
    </source>
</evidence>
<feature type="compositionally biased region" description="Basic residues" evidence="1">
    <location>
        <begin position="879"/>
        <end position="892"/>
    </location>
</feature>
<proteinExistence type="predicted"/>
<sequence>MSCVTNIPIDVEDNEMPKNDTLAKEDPTTISNGNALVSQTQLPQVHDNDSPVRQLTPPGIRVNAVDGDIKDVMVDHQQQASDAAEGSGICGRGMWDAWTRSFDTPLMAFLDLLDNAVDASWTLLENSAVEKPRIQIEVDDQIGNGGILLRNASKFIPPLSEVLQVYKSKKGSCKDSIGENGIGVKHACASLSDLSFLFCKRDMKYLSVGILMMDLQQENAIVLPSFEWHDSVDIPDELTKLCTVTHPHTWGKALEAYGEGDLEDGMNQCFRHMMTIQEGQWRDYPNVFTIVLNELKHEGLDSTTEAHIDGGGVQSHRGGKTSEQKSKELLNELQRKMSCLYLHLNNIEVKIQKKLVASTYWERRLVELTKFELEIPTEEHWTKIHREFYDKGKVSELTNPKKSIRFFCGFNPFRYSDEGEQASHDDVEAETVFGLKGDRNVNSASLKVYLYSRQSGRLIKVEHDPRSRMGLRSGSTDFHQGLTVIIDDYNGTIPLNATKQDTSYGYSSHGQIHSDNVNEWTAAITHFYWTYHFEMVAGESKKALTEAVDSRKDAIRELMAKPHVTPFSHGNFIEYENLIFSLSGRAGDTAIRTSKLARCKCVATFAGSEEMQNCPILRLDEDAANLKLQDEAQKKAERTTCKRKLKSAQDEEAEGMANQRAKAHCIQNNAKKFVRNRKQQDGAVQPPVRQGNVVGHTNTVNFNQRAKAHCIQNNAKKFVRNRKQQDGAVQPPVQQGNVVGHTNTVNCIPQAIMHRNQMVKFAPYMRMVAPYFPAAMPLPHPVNSMRPAVMPFPLPANSMRPAVMPFPLPANSIRPPVMPFPLPVYSMRPAVMPFPHPVNSMRPVVMPFPPPVNSMRHAVMPFAIVGQTKAAMTGYSPNVRRKQKRPRGKCKGPRNPPTCIYCKDSPDPEVRNSAKDCPGRWPRGRCQKAVVK</sequence>
<evidence type="ECO:0000313" key="3">
    <source>
        <dbReference type="Proteomes" id="UP000693970"/>
    </source>
</evidence>
<organism evidence="2 3">
    <name type="scientific">Nitzschia inconspicua</name>
    <dbReference type="NCBI Taxonomy" id="303405"/>
    <lineage>
        <taxon>Eukaryota</taxon>
        <taxon>Sar</taxon>
        <taxon>Stramenopiles</taxon>
        <taxon>Ochrophyta</taxon>
        <taxon>Bacillariophyta</taxon>
        <taxon>Bacillariophyceae</taxon>
        <taxon>Bacillariophycidae</taxon>
        <taxon>Bacillariales</taxon>
        <taxon>Bacillariaceae</taxon>
        <taxon>Nitzschia</taxon>
    </lineage>
</organism>
<gene>
    <name evidence="2" type="ORF">IV203_003644</name>
</gene>
<dbReference type="Proteomes" id="UP000693970">
    <property type="component" value="Unassembled WGS sequence"/>
</dbReference>
<feature type="region of interest" description="Disordered" evidence="1">
    <location>
        <begin position="877"/>
        <end position="898"/>
    </location>
</feature>
<accession>A0A9K3L3P3</accession>
<dbReference type="EMBL" id="JAGRRH010000016">
    <property type="protein sequence ID" value="KAG7354288.1"/>
    <property type="molecule type" value="Genomic_DNA"/>
</dbReference>
<name>A0A9K3L3P3_9STRA</name>
<keyword evidence="3" id="KW-1185">Reference proteome</keyword>
<dbReference type="OrthoDB" id="48700at2759"/>
<comment type="caution">
    <text evidence="2">The sequence shown here is derived from an EMBL/GenBank/DDBJ whole genome shotgun (WGS) entry which is preliminary data.</text>
</comment>